<evidence type="ECO:0000259" key="2">
    <source>
        <dbReference type="Pfam" id="PF02481"/>
    </source>
</evidence>
<evidence type="ECO:0000313" key="5">
    <source>
        <dbReference type="Proteomes" id="UP001501079"/>
    </source>
</evidence>
<dbReference type="EMBL" id="BAABBW010000002">
    <property type="protein sequence ID" value="GAA4171184.1"/>
    <property type="molecule type" value="Genomic_DNA"/>
</dbReference>
<keyword evidence="5" id="KW-1185">Reference proteome</keyword>
<reference evidence="5" key="1">
    <citation type="journal article" date="2019" name="Int. J. Syst. Evol. Microbiol.">
        <title>The Global Catalogue of Microorganisms (GCM) 10K type strain sequencing project: providing services to taxonomists for standard genome sequencing and annotation.</title>
        <authorList>
            <consortium name="The Broad Institute Genomics Platform"/>
            <consortium name="The Broad Institute Genome Sequencing Center for Infectious Disease"/>
            <person name="Wu L."/>
            <person name="Ma J."/>
        </authorList>
    </citation>
    <scope>NUCLEOTIDE SEQUENCE [LARGE SCALE GENOMIC DNA]</scope>
    <source>
        <strain evidence="5">JCM 17591</strain>
    </source>
</reference>
<evidence type="ECO:0000256" key="1">
    <source>
        <dbReference type="ARBA" id="ARBA00006525"/>
    </source>
</evidence>
<dbReference type="Pfam" id="PF17782">
    <property type="entry name" value="WHD_DprA"/>
    <property type="match status" value="1"/>
</dbReference>
<dbReference type="PANTHER" id="PTHR43022">
    <property type="entry name" value="PROTEIN SMF"/>
    <property type="match status" value="1"/>
</dbReference>
<comment type="similarity">
    <text evidence="1">Belongs to the DprA/Smf family.</text>
</comment>
<dbReference type="InterPro" id="IPR057666">
    <property type="entry name" value="DrpA_SLOG"/>
</dbReference>
<organism evidence="4 5">
    <name type="scientific">Gryllotalpicola koreensis</name>
    <dbReference type="NCBI Taxonomy" id="993086"/>
    <lineage>
        <taxon>Bacteria</taxon>
        <taxon>Bacillati</taxon>
        <taxon>Actinomycetota</taxon>
        <taxon>Actinomycetes</taxon>
        <taxon>Micrococcales</taxon>
        <taxon>Microbacteriaceae</taxon>
        <taxon>Gryllotalpicola</taxon>
    </lineage>
</organism>
<dbReference type="InterPro" id="IPR036388">
    <property type="entry name" value="WH-like_DNA-bd_sf"/>
</dbReference>
<dbReference type="Gene3D" id="1.10.10.10">
    <property type="entry name" value="Winged helix-like DNA-binding domain superfamily/Winged helix DNA-binding domain"/>
    <property type="match status" value="1"/>
</dbReference>
<dbReference type="PANTHER" id="PTHR43022:SF1">
    <property type="entry name" value="PROTEIN SMF"/>
    <property type="match status" value="1"/>
</dbReference>
<gene>
    <name evidence="4" type="primary">dprA</name>
    <name evidence="4" type="ORF">GCM10022287_10130</name>
</gene>
<comment type="caution">
    <text evidence="4">The sequence shown here is derived from an EMBL/GenBank/DDBJ whole genome shotgun (WGS) entry which is preliminary data.</text>
</comment>
<dbReference type="Proteomes" id="UP001501079">
    <property type="component" value="Unassembled WGS sequence"/>
</dbReference>
<dbReference type="NCBIfam" id="TIGR00732">
    <property type="entry name" value="dprA"/>
    <property type="match status" value="1"/>
</dbReference>
<dbReference type="RefSeq" id="WP_344752212.1">
    <property type="nucleotide sequence ID" value="NZ_BAABBW010000002.1"/>
</dbReference>
<dbReference type="Gene3D" id="3.40.50.450">
    <property type="match status" value="1"/>
</dbReference>
<dbReference type="Pfam" id="PF02481">
    <property type="entry name" value="DNA_processg_A"/>
    <property type="match status" value="1"/>
</dbReference>
<feature type="domain" description="Smf/DprA SLOG" evidence="2">
    <location>
        <begin position="131"/>
        <end position="342"/>
    </location>
</feature>
<evidence type="ECO:0000313" key="4">
    <source>
        <dbReference type="EMBL" id="GAA4171184.1"/>
    </source>
</evidence>
<dbReference type="InterPro" id="IPR041614">
    <property type="entry name" value="DprA_WH"/>
</dbReference>
<name>A0ABP7ZV80_9MICO</name>
<proteinExistence type="inferred from homology"/>
<feature type="domain" description="DprA winged helix" evidence="3">
    <location>
        <begin position="348"/>
        <end position="404"/>
    </location>
</feature>
<protein>
    <submittedName>
        <fullName evidence="4">DNA-processing protein DprA</fullName>
    </submittedName>
</protein>
<evidence type="ECO:0000259" key="3">
    <source>
        <dbReference type="Pfam" id="PF17782"/>
    </source>
</evidence>
<dbReference type="SUPFAM" id="SSF102405">
    <property type="entry name" value="MCP/YpsA-like"/>
    <property type="match status" value="1"/>
</dbReference>
<accession>A0ABP7ZV80</accession>
<dbReference type="InterPro" id="IPR003488">
    <property type="entry name" value="DprA"/>
</dbReference>
<sequence length="417" mass="43550">MSRITGMSARERAELWERLRPGRPGDDAELTGRVIWSILAEPGDGVVGRLVGDLGAATALELLYRPGPFASPTELRSAATAAQHAVHAAYRERGIEPIAGVRAGFLRWQPRMDQKLIDSVLAMAAASGAELLVPGDPQWSRGLDDLGDHAPLVLWALGDVQLLGDFESSVAMVGTRAATAYGNHVATELAAGLAGRDWTVVSGGAYGVDASSHRAALAAKGRTIAIMAGGLNSFYPIGNSELIARVARDGLVLAEVPFGTPPTPFRFLSRNRLIAAVASAVVVVEAGSRSGSINTANHASDLGRPIGAVPGPITSPSSVGCHELVRAERAELVASVDDVVRLVRGNAPEPEPLADPEDPRYGRVLTALHGRAARSITDVARKSGIGEAEVASLLGVLLLDGAVRKSEKGWVSVPRKG</sequence>